<comment type="caution">
    <text evidence="1">The sequence shown here is derived from an EMBL/GenBank/DDBJ whole genome shotgun (WGS) entry which is preliminary data.</text>
</comment>
<dbReference type="Gene3D" id="2.60.120.560">
    <property type="entry name" value="Exo-inulinase, domain 1"/>
    <property type="match status" value="1"/>
</dbReference>
<dbReference type="RefSeq" id="WP_088255146.1">
    <property type="nucleotide sequence ID" value="NZ_NIDE01000005.1"/>
</dbReference>
<organism evidence="1 2">
    <name type="scientific">Fimbriiglobus ruber</name>
    <dbReference type="NCBI Taxonomy" id="1908690"/>
    <lineage>
        <taxon>Bacteria</taxon>
        <taxon>Pseudomonadati</taxon>
        <taxon>Planctomycetota</taxon>
        <taxon>Planctomycetia</taxon>
        <taxon>Gemmatales</taxon>
        <taxon>Gemmataceae</taxon>
        <taxon>Fimbriiglobus</taxon>
    </lineage>
</organism>
<keyword evidence="2" id="KW-1185">Reference proteome</keyword>
<accession>A0A225DKC8</accession>
<proteinExistence type="predicted"/>
<dbReference type="Proteomes" id="UP000214646">
    <property type="component" value="Unassembled WGS sequence"/>
</dbReference>
<name>A0A225DKC8_9BACT</name>
<sequence length="235" mass="25618">MTRMHLLFLGAVLAVVLGTDPGRGDTPDPIAKKLDAAKTKYETEMKKVKADAKKYFDARAEKARNAGKDNKKLLDEVTDERKTFEELSVIRADKGLAPVARRVQVAQADVDKAFGLAADAYTKAKKDDLAAAVTREREQFFSKAAIRIAPSGNLWMSLFNGRDLTGWTGQDKGRDPIVVDKGIIKIEHKKGIESGMGTEEATHAKDMPLSEDFPVESLSRVDYAAISSSFGSAAT</sequence>
<gene>
    <name evidence="1" type="ORF">FRUB_04008</name>
</gene>
<evidence type="ECO:0000313" key="2">
    <source>
        <dbReference type="Proteomes" id="UP000214646"/>
    </source>
</evidence>
<reference evidence="2" key="1">
    <citation type="submission" date="2017-06" db="EMBL/GenBank/DDBJ databases">
        <title>Genome analysis of Fimbriiglobus ruber SP5, the first member of the order Planctomycetales with confirmed chitinolytic capability.</title>
        <authorList>
            <person name="Ravin N.V."/>
            <person name="Rakitin A.L."/>
            <person name="Ivanova A.A."/>
            <person name="Beletsky A.V."/>
            <person name="Kulichevskaya I.S."/>
            <person name="Mardanov A.V."/>
            <person name="Dedysh S.N."/>
        </authorList>
    </citation>
    <scope>NUCLEOTIDE SEQUENCE [LARGE SCALE GENOMIC DNA]</scope>
    <source>
        <strain evidence="2">SP5</strain>
    </source>
</reference>
<dbReference type="AlphaFoldDB" id="A0A225DKC8"/>
<dbReference type="EMBL" id="NIDE01000005">
    <property type="protein sequence ID" value="OWK41930.1"/>
    <property type="molecule type" value="Genomic_DNA"/>
</dbReference>
<evidence type="ECO:0000313" key="1">
    <source>
        <dbReference type="EMBL" id="OWK41930.1"/>
    </source>
</evidence>
<protein>
    <submittedName>
        <fullName evidence="1">Uncharacterized protein</fullName>
    </submittedName>
</protein>